<dbReference type="EMBL" id="CP036262">
    <property type="protein sequence ID" value="QDS94425.1"/>
    <property type="molecule type" value="Genomic_DNA"/>
</dbReference>
<feature type="transmembrane region" description="Helical" evidence="13">
    <location>
        <begin position="6"/>
        <end position="27"/>
    </location>
</feature>
<keyword evidence="16" id="KW-1185">Reference proteome</keyword>
<comment type="function">
    <text evidence="11">Component of the F(0) channel, it forms part of the peripheral stalk, linking F(1) to F(0). The b'-subunit is a diverged and duplicated form of b found in plants and photosynthetic bacteria.</text>
</comment>
<keyword evidence="2 13" id="KW-0813">Transport</keyword>
<dbReference type="GO" id="GO:0005886">
    <property type="term" value="C:plasma membrane"/>
    <property type="evidence" value="ECO:0007669"/>
    <property type="project" value="UniProtKB-SubCell"/>
</dbReference>
<dbReference type="GO" id="GO:0045259">
    <property type="term" value="C:proton-transporting ATP synthase complex"/>
    <property type="evidence" value="ECO:0007669"/>
    <property type="project" value="UniProtKB-KW"/>
</dbReference>
<protein>
    <recommendedName>
        <fullName evidence="13">ATP synthase subunit b</fullName>
    </recommendedName>
    <alternativeName>
        <fullName evidence="13">ATP synthase F(0) sector subunit b</fullName>
    </alternativeName>
    <alternativeName>
        <fullName evidence="13">ATPase subunit I</fullName>
    </alternativeName>
    <alternativeName>
        <fullName evidence="13">F-type ATPase subunit b</fullName>
        <shortName evidence="13">F-ATPase subunit b</shortName>
    </alternativeName>
</protein>
<dbReference type="InterPro" id="IPR017707">
    <property type="entry name" value="Alt_ATP_synth_F0_bsu"/>
</dbReference>
<dbReference type="CDD" id="cd06503">
    <property type="entry name" value="ATP-synt_Fo_b"/>
    <property type="match status" value="1"/>
</dbReference>
<evidence type="ECO:0000256" key="14">
    <source>
        <dbReference type="SAM" id="Coils"/>
    </source>
</evidence>
<dbReference type="GO" id="GO:0046961">
    <property type="term" value="F:proton-transporting ATPase activity, rotational mechanism"/>
    <property type="evidence" value="ECO:0007669"/>
    <property type="project" value="TreeGrafter"/>
</dbReference>
<dbReference type="PANTHER" id="PTHR33445:SF2">
    <property type="entry name" value="ATP SYNTHASE SUBUNIT B', CHLOROPLASTIC"/>
    <property type="match status" value="1"/>
</dbReference>
<sequence length="265" mass="30093">MLIDWFTVGAQTVNFLVLVWLLKLFLYKPILDAIDKREKRIADELADADRKKQEAKSERDEFAKKNQEFDQQRNELLTKATDEVKTKRQQLLDEARRDADALRTKRQESLKREVDNLQAELARRTSDEVFAIAKQALSELAGVDLEARMCDVFLDRLRGLNDDVKKAVHESKVSESAPAVVRSSLDLAAEQQEAIQTTLNEVFATKMPVRFETNVQVVSGIELTIGGKRFAWSIGDYIASLQKNVNKLLDDNTLNAVDAETRVAQ</sequence>
<keyword evidence="6 13" id="KW-1133">Transmembrane helix</keyword>
<dbReference type="GO" id="GO:0012505">
    <property type="term" value="C:endomembrane system"/>
    <property type="evidence" value="ECO:0007669"/>
    <property type="project" value="UniProtKB-SubCell"/>
</dbReference>
<dbReference type="PANTHER" id="PTHR33445">
    <property type="entry name" value="ATP SYNTHASE SUBUNIT B', CHLOROPLASTIC"/>
    <property type="match status" value="1"/>
</dbReference>
<keyword evidence="3 13" id="KW-0138">CF(0)</keyword>
<dbReference type="RefSeq" id="WP_145352460.1">
    <property type="nucleotide sequence ID" value="NZ_CP036262.1"/>
</dbReference>
<dbReference type="GO" id="GO:0046933">
    <property type="term" value="F:proton-transporting ATP synthase activity, rotational mechanism"/>
    <property type="evidence" value="ECO:0007669"/>
    <property type="project" value="UniProtKB-UniRule"/>
</dbReference>
<evidence type="ECO:0000256" key="12">
    <source>
        <dbReference type="ARBA" id="ARBA00037847"/>
    </source>
</evidence>
<evidence type="ECO:0000256" key="3">
    <source>
        <dbReference type="ARBA" id="ARBA00022547"/>
    </source>
</evidence>
<keyword evidence="14" id="KW-0175">Coiled coil</keyword>
<evidence type="ECO:0000313" key="15">
    <source>
        <dbReference type="EMBL" id="QDS94425.1"/>
    </source>
</evidence>
<dbReference type="Pfam" id="PF00430">
    <property type="entry name" value="ATP-synt_B"/>
    <property type="match status" value="1"/>
</dbReference>
<keyword evidence="5 13" id="KW-0375">Hydrogen ion transport</keyword>
<dbReference type="HAMAP" id="MF_01398">
    <property type="entry name" value="ATP_synth_b_bprime"/>
    <property type="match status" value="1"/>
</dbReference>
<dbReference type="NCBIfam" id="TIGR03321">
    <property type="entry name" value="alt_F1F0_F0_B"/>
    <property type="match status" value="1"/>
</dbReference>
<keyword evidence="7 13" id="KW-0406">Ion transport</keyword>
<comment type="function">
    <text evidence="10 13">F(1)F(0) ATP synthase produces ATP from ADP in the presence of a proton or sodium gradient. F-type ATPases consist of two structural domains, F(1) containing the extramembraneous catalytic core and F(0) containing the membrane proton channel, linked together by a central stalk and a peripheral stalk. During catalysis, ATP synthesis in the catalytic domain of F(1) is coupled via a rotary mechanism of the central stalk subunits to proton translocation.</text>
</comment>
<keyword evidence="4 13" id="KW-0812">Transmembrane</keyword>
<evidence type="ECO:0000256" key="1">
    <source>
        <dbReference type="ARBA" id="ARBA00005513"/>
    </source>
</evidence>
<evidence type="ECO:0000256" key="4">
    <source>
        <dbReference type="ARBA" id="ARBA00022692"/>
    </source>
</evidence>
<comment type="subcellular location">
    <subcellularLocation>
        <location evidence="13">Cell membrane</location>
        <topology evidence="13">Single-pass membrane protein</topology>
    </subcellularLocation>
    <subcellularLocation>
        <location evidence="12">Endomembrane system</location>
        <topology evidence="12">Single-pass membrane protein</topology>
    </subcellularLocation>
</comment>
<dbReference type="KEGG" id="rml:FF011L_32040"/>
<evidence type="ECO:0000256" key="10">
    <source>
        <dbReference type="ARBA" id="ARBA00025198"/>
    </source>
</evidence>
<comment type="subunit">
    <text evidence="13">F-type ATPases have 2 components, F(1) - the catalytic core - and F(0) - the membrane proton channel. F(1) has five subunits: alpha(3), beta(3), gamma(1), delta(1), epsilon(1). F(0) has three main subunits: a(1), b(2) and c(10-14). The alpha and beta chains form an alternating ring which encloses part of the gamma chain. F(1) is attached to F(0) by a central stalk formed by the gamma and epsilon chains, while a peripheral stalk is formed by the delta and b chains.</text>
</comment>
<keyword evidence="9 13" id="KW-0066">ATP synthesis</keyword>
<evidence type="ECO:0000256" key="6">
    <source>
        <dbReference type="ARBA" id="ARBA00022989"/>
    </source>
</evidence>
<dbReference type="AlphaFoldDB" id="A0A517MHR4"/>
<keyword evidence="8 13" id="KW-0472">Membrane</keyword>
<evidence type="ECO:0000313" key="16">
    <source>
        <dbReference type="Proteomes" id="UP000320672"/>
    </source>
</evidence>
<dbReference type="InterPro" id="IPR050059">
    <property type="entry name" value="ATP_synthase_B_chain"/>
</dbReference>
<keyword evidence="13" id="KW-1003">Cell membrane</keyword>
<accession>A0A517MHR4</accession>
<evidence type="ECO:0000256" key="5">
    <source>
        <dbReference type="ARBA" id="ARBA00022781"/>
    </source>
</evidence>
<feature type="coiled-coil region" evidence="14">
    <location>
        <begin position="34"/>
        <end position="127"/>
    </location>
</feature>
<organism evidence="15 16">
    <name type="scientific">Roseimaritima multifibrata</name>
    <dbReference type="NCBI Taxonomy" id="1930274"/>
    <lineage>
        <taxon>Bacteria</taxon>
        <taxon>Pseudomonadati</taxon>
        <taxon>Planctomycetota</taxon>
        <taxon>Planctomycetia</taxon>
        <taxon>Pirellulales</taxon>
        <taxon>Pirellulaceae</taxon>
        <taxon>Roseimaritima</taxon>
    </lineage>
</organism>
<evidence type="ECO:0000256" key="2">
    <source>
        <dbReference type="ARBA" id="ARBA00022448"/>
    </source>
</evidence>
<evidence type="ECO:0000256" key="7">
    <source>
        <dbReference type="ARBA" id="ARBA00023065"/>
    </source>
</evidence>
<evidence type="ECO:0000256" key="13">
    <source>
        <dbReference type="HAMAP-Rule" id="MF_01398"/>
    </source>
</evidence>
<evidence type="ECO:0000256" key="11">
    <source>
        <dbReference type="ARBA" id="ARBA00025614"/>
    </source>
</evidence>
<gene>
    <name evidence="15" type="primary">atpF_2</name>
    <name evidence="13" type="synonym">atpF</name>
    <name evidence="15" type="ORF">FF011L_32040</name>
</gene>
<dbReference type="InterPro" id="IPR002146">
    <property type="entry name" value="ATP_synth_b/b'su_bac/chlpt"/>
</dbReference>
<reference evidence="15 16" key="1">
    <citation type="submission" date="2019-02" db="EMBL/GenBank/DDBJ databases">
        <title>Deep-cultivation of Planctomycetes and their phenomic and genomic characterization uncovers novel biology.</title>
        <authorList>
            <person name="Wiegand S."/>
            <person name="Jogler M."/>
            <person name="Boedeker C."/>
            <person name="Pinto D."/>
            <person name="Vollmers J."/>
            <person name="Rivas-Marin E."/>
            <person name="Kohn T."/>
            <person name="Peeters S.H."/>
            <person name="Heuer A."/>
            <person name="Rast P."/>
            <person name="Oberbeckmann S."/>
            <person name="Bunk B."/>
            <person name="Jeske O."/>
            <person name="Meyerdierks A."/>
            <person name="Storesund J.E."/>
            <person name="Kallscheuer N."/>
            <person name="Luecker S."/>
            <person name="Lage O.M."/>
            <person name="Pohl T."/>
            <person name="Merkel B.J."/>
            <person name="Hornburger P."/>
            <person name="Mueller R.-W."/>
            <person name="Bruemmer F."/>
            <person name="Labrenz M."/>
            <person name="Spormann A.M."/>
            <person name="Op den Camp H."/>
            <person name="Overmann J."/>
            <person name="Amann R."/>
            <person name="Jetten M.S.M."/>
            <person name="Mascher T."/>
            <person name="Medema M.H."/>
            <person name="Devos D.P."/>
            <person name="Kaster A.-K."/>
            <person name="Ovreas L."/>
            <person name="Rohde M."/>
            <person name="Galperin M.Y."/>
            <person name="Jogler C."/>
        </authorList>
    </citation>
    <scope>NUCLEOTIDE SEQUENCE [LARGE SCALE GENOMIC DNA]</scope>
    <source>
        <strain evidence="15 16">FF011L</strain>
    </source>
</reference>
<proteinExistence type="inferred from homology"/>
<dbReference type="Proteomes" id="UP000320672">
    <property type="component" value="Chromosome"/>
</dbReference>
<evidence type="ECO:0000256" key="9">
    <source>
        <dbReference type="ARBA" id="ARBA00023310"/>
    </source>
</evidence>
<evidence type="ECO:0000256" key="8">
    <source>
        <dbReference type="ARBA" id="ARBA00023136"/>
    </source>
</evidence>
<comment type="similarity">
    <text evidence="1 13">Belongs to the ATPase B chain family.</text>
</comment>
<dbReference type="OrthoDB" id="282095at2"/>
<name>A0A517MHR4_9BACT</name>